<evidence type="ECO:0008006" key="5">
    <source>
        <dbReference type="Google" id="ProtNLM"/>
    </source>
</evidence>
<name>A0AAN6RES9_9PLEO</name>
<feature type="chain" id="PRO_5042876943" description="GPI anchored protein" evidence="2">
    <location>
        <begin position="18"/>
        <end position="200"/>
    </location>
</feature>
<evidence type="ECO:0000256" key="2">
    <source>
        <dbReference type="SAM" id="SignalP"/>
    </source>
</evidence>
<accession>A0AAN6RES9</accession>
<dbReference type="AlphaFoldDB" id="A0AAN6RES9"/>
<keyword evidence="2" id="KW-0732">Signal</keyword>
<proteinExistence type="predicted"/>
<reference evidence="3 4" key="1">
    <citation type="submission" date="2021-02" db="EMBL/GenBank/DDBJ databases">
        <title>Genome assembly of Pseudopithomyces chartarum.</title>
        <authorList>
            <person name="Jauregui R."/>
            <person name="Singh J."/>
            <person name="Voisey C."/>
        </authorList>
    </citation>
    <scope>NUCLEOTIDE SEQUENCE [LARGE SCALE GENOMIC DNA]</scope>
    <source>
        <strain evidence="3 4">AGR01</strain>
    </source>
</reference>
<keyword evidence="4" id="KW-1185">Reference proteome</keyword>
<evidence type="ECO:0000313" key="3">
    <source>
        <dbReference type="EMBL" id="KAK3203827.1"/>
    </source>
</evidence>
<feature type="compositionally biased region" description="Low complexity" evidence="1">
    <location>
        <begin position="167"/>
        <end position="178"/>
    </location>
</feature>
<comment type="caution">
    <text evidence="3">The sequence shown here is derived from an EMBL/GenBank/DDBJ whole genome shotgun (WGS) entry which is preliminary data.</text>
</comment>
<protein>
    <recommendedName>
        <fullName evidence="5">GPI anchored protein</fullName>
    </recommendedName>
</protein>
<feature type="compositionally biased region" description="Low complexity" evidence="1">
    <location>
        <begin position="66"/>
        <end position="80"/>
    </location>
</feature>
<evidence type="ECO:0000256" key="1">
    <source>
        <dbReference type="SAM" id="MobiDB-lite"/>
    </source>
</evidence>
<feature type="signal peptide" evidence="2">
    <location>
        <begin position="1"/>
        <end position="17"/>
    </location>
</feature>
<evidence type="ECO:0000313" key="4">
    <source>
        <dbReference type="Proteomes" id="UP001280581"/>
    </source>
</evidence>
<feature type="region of interest" description="Disordered" evidence="1">
    <location>
        <begin position="58"/>
        <end position="81"/>
    </location>
</feature>
<sequence>MRAAAFFVSAFAAVAFAQDESSAAGSEAPATTEAPSSSVDAYPQTSYLQQTNSLGVVTGQPNVETSQPAAASSQPSQPAADTSIPLVATSLPPYVSIPAVGSGINTVVIPLGNNSTTQVVVSANNSTTIIYNAPTATGAKTTGSGRPTGTSGSDDESGKPTGTGADATGSTPSPSNAPGAAANVQVGVGMIGAGLLAAFL</sequence>
<dbReference type="EMBL" id="WVTA01000010">
    <property type="protein sequence ID" value="KAK3203827.1"/>
    <property type="molecule type" value="Genomic_DNA"/>
</dbReference>
<organism evidence="3 4">
    <name type="scientific">Pseudopithomyces chartarum</name>
    <dbReference type="NCBI Taxonomy" id="1892770"/>
    <lineage>
        <taxon>Eukaryota</taxon>
        <taxon>Fungi</taxon>
        <taxon>Dikarya</taxon>
        <taxon>Ascomycota</taxon>
        <taxon>Pezizomycotina</taxon>
        <taxon>Dothideomycetes</taxon>
        <taxon>Pleosporomycetidae</taxon>
        <taxon>Pleosporales</taxon>
        <taxon>Massarineae</taxon>
        <taxon>Didymosphaeriaceae</taxon>
        <taxon>Pseudopithomyces</taxon>
    </lineage>
</organism>
<dbReference type="Proteomes" id="UP001280581">
    <property type="component" value="Unassembled WGS sequence"/>
</dbReference>
<feature type="compositionally biased region" description="Low complexity" evidence="1">
    <location>
        <begin position="141"/>
        <end position="152"/>
    </location>
</feature>
<feature type="region of interest" description="Disordered" evidence="1">
    <location>
        <begin position="136"/>
        <end position="178"/>
    </location>
</feature>
<gene>
    <name evidence="3" type="ORF">GRF29_106g724837</name>
</gene>
<feature type="region of interest" description="Disordered" evidence="1">
    <location>
        <begin position="22"/>
        <end position="41"/>
    </location>
</feature>